<keyword evidence="2 8" id="KW-0813">Transport</keyword>
<evidence type="ECO:0000256" key="3">
    <source>
        <dbReference type="ARBA" id="ARBA00022781"/>
    </source>
</evidence>
<evidence type="ECO:0000256" key="7">
    <source>
        <dbReference type="ARBA" id="ARBA00023310"/>
    </source>
</evidence>
<dbReference type="InterPro" id="IPR020781">
    <property type="entry name" value="ATPase_OSCP/d_CS"/>
</dbReference>
<protein>
    <recommendedName>
        <fullName evidence="8">ATP synthase subunit delta</fullName>
    </recommendedName>
    <alternativeName>
        <fullName evidence="8">ATP synthase F(1) sector subunit delta</fullName>
    </alternativeName>
    <alternativeName>
        <fullName evidence="8">F-type ATPase subunit delta</fullName>
        <shortName evidence="8">F-ATPase subunit delta</shortName>
    </alternativeName>
</protein>
<accession>A0A292YGF8</accession>
<dbReference type="Gene3D" id="1.10.520.20">
    <property type="entry name" value="N-terminal domain of the delta subunit of the F1F0-ATP synthase"/>
    <property type="match status" value="1"/>
</dbReference>
<dbReference type="InterPro" id="IPR026015">
    <property type="entry name" value="ATP_synth_OSCP/delta_N_sf"/>
</dbReference>
<evidence type="ECO:0000256" key="8">
    <source>
        <dbReference type="HAMAP-Rule" id="MF_01416"/>
    </source>
</evidence>
<dbReference type="PROSITE" id="PS00389">
    <property type="entry name" value="ATPASE_DELTA"/>
    <property type="match status" value="1"/>
</dbReference>
<keyword evidence="6 8" id="KW-0139">CF(1)</keyword>
<dbReference type="NCBIfam" id="TIGR01145">
    <property type="entry name" value="ATP_synt_delta"/>
    <property type="match status" value="1"/>
</dbReference>
<dbReference type="GO" id="GO:0045259">
    <property type="term" value="C:proton-transporting ATP synthase complex"/>
    <property type="evidence" value="ECO:0007669"/>
    <property type="project" value="UniProtKB-KW"/>
</dbReference>
<dbReference type="GO" id="GO:0005886">
    <property type="term" value="C:plasma membrane"/>
    <property type="evidence" value="ECO:0007669"/>
    <property type="project" value="UniProtKB-SubCell"/>
</dbReference>
<dbReference type="NCBIfam" id="NF004403">
    <property type="entry name" value="PRK05758.2-4"/>
    <property type="match status" value="1"/>
</dbReference>
<dbReference type="AlphaFoldDB" id="A0A292YGF8"/>
<dbReference type="HAMAP" id="MF_01416">
    <property type="entry name" value="ATP_synth_delta_bact"/>
    <property type="match status" value="1"/>
</dbReference>
<keyword evidence="5 8" id="KW-0472">Membrane</keyword>
<comment type="subcellular location">
    <subcellularLocation>
        <location evidence="8">Cell membrane</location>
        <topology evidence="8">Peripheral membrane protein</topology>
    </subcellularLocation>
    <subcellularLocation>
        <location evidence="1">Membrane</location>
    </subcellularLocation>
</comment>
<gene>
    <name evidence="8" type="primary">atpH</name>
    <name evidence="9" type="ORF">EFBL_1231</name>
</gene>
<evidence type="ECO:0000256" key="6">
    <source>
        <dbReference type="ARBA" id="ARBA00023196"/>
    </source>
</evidence>
<dbReference type="PANTHER" id="PTHR11910">
    <property type="entry name" value="ATP SYNTHASE DELTA CHAIN"/>
    <property type="match status" value="1"/>
</dbReference>
<comment type="function">
    <text evidence="8">F(1)F(0) ATP synthase produces ATP from ADP in the presence of a proton or sodium gradient. F-type ATPases consist of two structural domains, F(1) containing the extramembraneous catalytic core and F(0) containing the membrane proton channel, linked together by a central stalk and a peripheral stalk. During catalysis, ATP synthesis in the catalytic domain of F(1) is coupled via a rotary mechanism of the central stalk subunits to proton translocation.</text>
</comment>
<keyword evidence="8" id="KW-1003">Cell membrane</keyword>
<organism evidence="9 10">
    <name type="scientific">Effusibacillus lacus</name>
    <dbReference type="NCBI Taxonomy" id="1348429"/>
    <lineage>
        <taxon>Bacteria</taxon>
        <taxon>Bacillati</taxon>
        <taxon>Bacillota</taxon>
        <taxon>Bacilli</taxon>
        <taxon>Bacillales</taxon>
        <taxon>Alicyclobacillaceae</taxon>
        <taxon>Effusibacillus</taxon>
    </lineage>
</organism>
<sequence length="182" mass="20253">MLGGAVAKRYADALFSIAKEQNVVDGMEADLSTVLAALHEYPELKRILQHPAISADVKKRQVNELFGKAISRTALNLLNLLLDRRREDHLEFIYEEYVRLANEHRGQVKAHVETAVPMSENDLNELGEKLGAACGKKLDITSSVNPELIAGVRLQVGGRVIDASIKGQLDRFSQNLKRNQVR</sequence>
<evidence type="ECO:0000313" key="9">
    <source>
        <dbReference type="EMBL" id="GAX89607.1"/>
    </source>
</evidence>
<keyword evidence="10" id="KW-1185">Reference proteome</keyword>
<comment type="function">
    <text evidence="8">This protein is part of the stalk that links CF(0) to CF(1). It either transmits conformational changes from CF(0) to CF(1) or is implicated in proton conduction.</text>
</comment>
<reference evidence="10" key="1">
    <citation type="submission" date="2017-07" db="EMBL/GenBank/DDBJ databases">
        <title>Draft genome sequence of Effusibacillus lacus strain skLN1.</title>
        <authorList>
            <person name="Watanabe M."/>
            <person name="Kojima H."/>
            <person name="Fukui M."/>
        </authorList>
    </citation>
    <scope>NUCLEOTIDE SEQUENCE [LARGE SCALE GENOMIC DNA]</scope>
    <source>
        <strain evidence="10">skLN1</strain>
    </source>
</reference>
<dbReference type="GO" id="GO:0046933">
    <property type="term" value="F:proton-transporting ATP synthase activity, rotational mechanism"/>
    <property type="evidence" value="ECO:0007669"/>
    <property type="project" value="UniProtKB-UniRule"/>
</dbReference>
<dbReference type="PRINTS" id="PR00125">
    <property type="entry name" value="ATPASEDELTA"/>
</dbReference>
<comment type="caution">
    <text evidence="9">The sequence shown here is derived from an EMBL/GenBank/DDBJ whole genome shotgun (WGS) entry which is preliminary data.</text>
</comment>
<evidence type="ECO:0000256" key="1">
    <source>
        <dbReference type="ARBA" id="ARBA00004370"/>
    </source>
</evidence>
<proteinExistence type="inferred from homology"/>
<dbReference type="EMBL" id="BDUF01000024">
    <property type="protein sequence ID" value="GAX89607.1"/>
    <property type="molecule type" value="Genomic_DNA"/>
</dbReference>
<dbReference type="RefSeq" id="WP_096181304.1">
    <property type="nucleotide sequence ID" value="NZ_BDUF01000024.1"/>
</dbReference>
<keyword evidence="4 8" id="KW-0406">Ion transport</keyword>
<dbReference type="OrthoDB" id="9802471at2"/>
<keyword evidence="7 8" id="KW-0066">ATP synthesis</keyword>
<evidence type="ECO:0000256" key="2">
    <source>
        <dbReference type="ARBA" id="ARBA00022448"/>
    </source>
</evidence>
<evidence type="ECO:0000313" key="10">
    <source>
        <dbReference type="Proteomes" id="UP000217785"/>
    </source>
</evidence>
<evidence type="ECO:0000256" key="5">
    <source>
        <dbReference type="ARBA" id="ARBA00023136"/>
    </source>
</evidence>
<keyword evidence="3 8" id="KW-0375">Hydrogen ion transport</keyword>
<comment type="similarity">
    <text evidence="8">Belongs to the ATPase delta chain family.</text>
</comment>
<name>A0A292YGF8_9BACL</name>
<dbReference type="Proteomes" id="UP000217785">
    <property type="component" value="Unassembled WGS sequence"/>
</dbReference>
<dbReference type="SUPFAM" id="SSF47928">
    <property type="entry name" value="N-terminal domain of the delta subunit of the F1F0-ATP synthase"/>
    <property type="match status" value="1"/>
</dbReference>
<evidence type="ECO:0000256" key="4">
    <source>
        <dbReference type="ARBA" id="ARBA00023065"/>
    </source>
</evidence>
<dbReference type="Pfam" id="PF00213">
    <property type="entry name" value="OSCP"/>
    <property type="match status" value="1"/>
</dbReference>
<dbReference type="InterPro" id="IPR000711">
    <property type="entry name" value="ATPase_OSCP/dsu"/>
</dbReference>